<dbReference type="Proteomes" id="UP000627166">
    <property type="component" value="Unassembled WGS sequence"/>
</dbReference>
<evidence type="ECO:0000256" key="1">
    <source>
        <dbReference type="ARBA" id="ARBA00023224"/>
    </source>
</evidence>
<dbReference type="PROSITE" id="PS50111">
    <property type="entry name" value="CHEMOTAXIS_TRANSDUC_2"/>
    <property type="match status" value="1"/>
</dbReference>
<dbReference type="Pfam" id="PF00015">
    <property type="entry name" value="MCPsignal"/>
    <property type="match status" value="1"/>
</dbReference>
<evidence type="ECO:0000259" key="6">
    <source>
        <dbReference type="PROSITE" id="PS50885"/>
    </source>
</evidence>
<name>A0ABR8YWX6_9CLOT</name>
<sequence>MADSDNKDASKSISDLGIEKLETVLESDNTTLNTKIDNDMYVIQGDKIEGSDRILVSFIKEDSLYGIINTINKTIVILSIVTILIAFLAVVVIAYRITHPIIKTSETLNKIALGDLTLEIEEDNSKRNDEISLLIKSTKNLRDDMCNIIGGIKNLTSDLENRASSLTKLSSNSSRATEEVANAMESLATRTVGQADKASTIRDNLECVNLGINNISNKINVVNDISMETRTNSLNALNEMKGLKEKKNESIEKLIEFENVIEQIVTNASNAQKFTDTIQTISSQTNLLALNASIEAARAGEAGKGFAIVAEEIRKLSSETELATNDINNFIKDIKENSQNSVLMMEKVKSVVEDLNNAVENSENIFKDNIDSIKVLSDNITSALDESVKLYEIKDEIITSVNEIVVGVEETSSIAEEVTASAEEQFTMTKEVSSLSTDLNNISENIKDAVNKFKI</sequence>
<proteinExistence type="inferred from homology"/>
<dbReference type="PANTHER" id="PTHR32089">
    <property type="entry name" value="METHYL-ACCEPTING CHEMOTAXIS PROTEIN MCPB"/>
    <property type="match status" value="1"/>
</dbReference>
<feature type="domain" description="Methyl-accepting transducer" evidence="5">
    <location>
        <begin position="169"/>
        <end position="419"/>
    </location>
</feature>
<dbReference type="SMART" id="SM00283">
    <property type="entry name" value="MA"/>
    <property type="match status" value="1"/>
</dbReference>
<dbReference type="SUPFAM" id="SSF58104">
    <property type="entry name" value="Methyl-accepting chemotaxis protein (MCP) signaling domain"/>
    <property type="match status" value="1"/>
</dbReference>
<evidence type="ECO:0000313" key="8">
    <source>
        <dbReference type="Proteomes" id="UP000627166"/>
    </source>
</evidence>
<dbReference type="InterPro" id="IPR004089">
    <property type="entry name" value="MCPsignal_dom"/>
</dbReference>
<keyword evidence="4" id="KW-1133">Transmembrane helix</keyword>
<evidence type="ECO:0000256" key="3">
    <source>
        <dbReference type="PROSITE-ProRule" id="PRU00284"/>
    </source>
</evidence>
<keyword evidence="8" id="KW-1185">Reference proteome</keyword>
<dbReference type="SMART" id="SM00304">
    <property type="entry name" value="HAMP"/>
    <property type="match status" value="2"/>
</dbReference>
<dbReference type="EMBL" id="JACSQB010000174">
    <property type="protein sequence ID" value="MBD8048782.1"/>
    <property type="molecule type" value="Genomic_DNA"/>
</dbReference>
<dbReference type="PANTHER" id="PTHR32089:SF112">
    <property type="entry name" value="LYSOZYME-LIKE PROTEIN-RELATED"/>
    <property type="match status" value="1"/>
</dbReference>
<evidence type="ECO:0000259" key="5">
    <source>
        <dbReference type="PROSITE" id="PS50111"/>
    </source>
</evidence>
<dbReference type="PROSITE" id="PS50885">
    <property type="entry name" value="HAMP"/>
    <property type="match status" value="1"/>
</dbReference>
<reference evidence="7 8" key="1">
    <citation type="submission" date="2020-08" db="EMBL/GenBank/DDBJ databases">
        <title>A Genomic Blueprint of the Chicken Gut Microbiome.</title>
        <authorList>
            <person name="Gilroy R."/>
            <person name="Ravi A."/>
            <person name="Getino M."/>
            <person name="Pursley I."/>
            <person name="Horton D.L."/>
            <person name="Alikhan N.-F."/>
            <person name="Baker D."/>
            <person name="Gharbi K."/>
            <person name="Hall N."/>
            <person name="Watson M."/>
            <person name="Adriaenssens E.M."/>
            <person name="Foster-Nyarko E."/>
            <person name="Jarju S."/>
            <person name="Secka A."/>
            <person name="Antonio M."/>
            <person name="Oren A."/>
            <person name="Chaudhuri R."/>
            <person name="La Ragione R.M."/>
            <person name="Hildebrand F."/>
            <person name="Pallen M.J."/>
        </authorList>
    </citation>
    <scope>NUCLEOTIDE SEQUENCE [LARGE SCALE GENOMIC DNA]</scope>
    <source>
        <strain evidence="7 8">N37</strain>
    </source>
</reference>
<keyword evidence="4" id="KW-0472">Membrane</keyword>
<dbReference type="CDD" id="cd06225">
    <property type="entry name" value="HAMP"/>
    <property type="match status" value="1"/>
</dbReference>
<gene>
    <name evidence="7" type="ORF">H9637_17390</name>
</gene>
<keyword evidence="1 3" id="KW-0807">Transducer</keyword>
<comment type="caution">
    <text evidence="7">The sequence shown here is derived from an EMBL/GenBank/DDBJ whole genome shotgun (WGS) entry which is preliminary data.</text>
</comment>
<feature type="transmembrane region" description="Helical" evidence="4">
    <location>
        <begin position="75"/>
        <end position="95"/>
    </location>
</feature>
<protein>
    <submittedName>
        <fullName evidence="7">Methyl-accepting chemotaxis protein</fullName>
    </submittedName>
</protein>
<dbReference type="InterPro" id="IPR003660">
    <property type="entry name" value="HAMP_dom"/>
</dbReference>
<evidence type="ECO:0000256" key="2">
    <source>
        <dbReference type="ARBA" id="ARBA00029447"/>
    </source>
</evidence>
<accession>A0ABR8YWX6</accession>
<keyword evidence="4" id="KW-0812">Transmembrane</keyword>
<dbReference type="Gene3D" id="1.10.8.500">
    <property type="entry name" value="HAMP domain in histidine kinase"/>
    <property type="match status" value="1"/>
</dbReference>
<comment type="similarity">
    <text evidence="2">Belongs to the methyl-accepting chemotaxis (MCP) protein family.</text>
</comment>
<organism evidence="7 8">
    <name type="scientific">Clostridium faecium</name>
    <dbReference type="NCBI Taxonomy" id="2762223"/>
    <lineage>
        <taxon>Bacteria</taxon>
        <taxon>Bacillati</taxon>
        <taxon>Bacillota</taxon>
        <taxon>Clostridia</taxon>
        <taxon>Eubacteriales</taxon>
        <taxon>Clostridiaceae</taxon>
        <taxon>Clostridium</taxon>
    </lineage>
</organism>
<dbReference type="Gene3D" id="1.10.287.950">
    <property type="entry name" value="Methyl-accepting chemotaxis protein"/>
    <property type="match status" value="1"/>
</dbReference>
<evidence type="ECO:0000256" key="4">
    <source>
        <dbReference type="SAM" id="Phobius"/>
    </source>
</evidence>
<feature type="domain" description="HAMP" evidence="6">
    <location>
        <begin position="95"/>
        <end position="150"/>
    </location>
</feature>
<evidence type="ECO:0000313" key="7">
    <source>
        <dbReference type="EMBL" id="MBD8048782.1"/>
    </source>
</evidence>